<proteinExistence type="inferred from homology"/>
<evidence type="ECO:0000313" key="10">
    <source>
        <dbReference type="Proteomes" id="UP000586918"/>
    </source>
</evidence>
<dbReference type="PANTHER" id="PTHR11941">
    <property type="entry name" value="ENOYL-COA HYDRATASE-RELATED"/>
    <property type="match status" value="1"/>
</dbReference>
<reference evidence="9 10" key="1">
    <citation type="submission" date="2020-04" db="EMBL/GenBank/DDBJ databases">
        <authorList>
            <person name="Klaysubun C."/>
            <person name="Duangmal K."/>
            <person name="Lipun K."/>
        </authorList>
    </citation>
    <scope>NUCLEOTIDE SEQUENCE [LARGE SCALE GENOMIC DNA]</scope>
    <source>
        <strain evidence="9 10">DSM 45300</strain>
    </source>
</reference>
<evidence type="ECO:0000256" key="6">
    <source>
        <dbReference type="ARBA" id="ARBA00023717"/>
    </source>
</evidence>
<evidence type="ECO:0000256" key="5">
    <source>
        <dbReference type="ARBA" id="ARBA00023709"/>
    </source>
</evidence>
<dbReference type="GO" id="GO:0004300">
    <property type="term" value="F:enoyl-CoA hydratase activity"/>
    <property type="evidence" value="ECO:0007669"/>
    <property type="project" value="UniProtKB-EC"/>
</dbReference>
<gene>
    <name evidence="9" type="ORF">HF519_09140</name>
</gene>
<evidence type="ECO:0000313" key="9">
    <source>
        <dbReference type="EMBL" id="NMH91742.1"/>
    </source>
</evidence>
<dbReference type="RefSeq" id="WP_169412136.1">
    <property type="nucleotide sequence ID" value="NZ_JAAXKZ010000023.1"/>
</dbReference>
<dbReference type="InterPro" id="IPR018376">
    <property type="entry name" value="Enoyl-CoA_hyd/isom_CS"/>
</dbReference>
<dbReference type="AlphaFoldDB" id="A0A848DGE7"/>
<keyword evidence="3" id="KW-0443">Lipid metabolism</keyword>
<dbReference type="InterPro" id="IPR001753">
    <property type="entry name" value="Enoyl-CoA_hydra/iso"/>
</dbReference>
<evidence type="ECO:0000256" key="8">
    <source>
        <dbReference type="SAM" id="MobiDB-lite"/>
    </source>
</evidence>
<dbReference type="PROSITE" id="PS00166">
    <property type="entry name" value="ENOYL_COA_HYDRATASE"/>
    <property type="match status" value="1"/>
</dbReference>
<sequence length="254" mass="26780">MADEVRTERDGGILVITMNRPEAKNAVNGALARAMAAALDELDEDRSLTIGILTGAGGTFSAGMDLKAFLAGDLPLIEGRGLAGITITPPSKPVIAAVEGYALAGGCEIALACDLIVAARNARFGLPETKRGLVAGAGGLFRLPQRIPPAIAMEYALTGEHFGAEQAAHWGLVNRLTEPDEALAGALELARRIAENGPLAVRATKQIIAGGADWPADERWDRQEKLLRPVFESADAQEGPRAFAEKRAPVWRGE</sequence>
<dbReference type="Proteomes" id="UP000586918">
    <property type="component" value="Unassembled WGS sequence"/>
</dbReference>
<comment type="catalytic activity">
    <reaction evidence="5">
        <text>a (3S)-3-hydroxyacyl-CoA = a (2E)-enoyl-CoA + H2O</text>
        <dbReference type="Rhea" id="RHEA:16105"/>
        <dbReference type="ChEBI" id="CHEBI:15377"/>
        <dbReference type="ChEBI" id="CHEBI:57318"/>
        <dbReference type="ChEBI" id="CHEBI:58856"/>
        <dbReference type="EC" id="4.2.1.17"/>
    </reaction>
</comment>
<keyword evidence="10" id="KW-1185">Reference proteome</keyword>
<dbReference type="NCBIfam" id="NF006100">
    <property type="entry name" value="PRK08252.1"/>
    <property type="match status" value="1"/>
</dbReference>
<evidence type="ECO:0000256" key="3">
    <source>
        <dbReference type="ARBA" id="ARBA00023098"/>
    </source>
</evidence>
<dbReference type="Gene3D" id="1.10.12.10">
    <property type="entry name" value="Lyase 2-enoyl-coa Hydratase, Chain A, domain 2"/>
    <property type="match status" value="1"/>
</dbReference>
<feature type="region of interest" description="Disordered" evidence="8">
    <location>
        <begin position="231"/>
        <end position="254"/>
    </location>
</feature>
<feature type="compositionally biased region" description="Basic and acidic residues" evidence="8">
    <location>
        <begin position="243"/>
        <end position="254"/>
    </location>
</feature>
<keyword evidence="4" id="KW-0456">Lyase</keyword>
<dbReference type="EC" id="4.2.1.17" evidence="2"/>
<comment type="caution">
    <text evidence="9">The sequence shown here is derived from an EMBL/GenBank/DDBJ whole genome shotgun (WGS) entry which is preliminary data.</text>
</comment>
<dbReference type="SUPFAM" id="SSF52096">
    <property type="entry name" value="ClpP/crotonase"/>
    <property type="match status" value="1"/>
</dbReference>
<dbReference type="FunFam" id="3.90.226.10:FF:000009">
    <property type="entry name" value="Carnitinyl-CoA dehydratase"/>
    <property type="match status" value="1"/>
</dbReference>
<dbReference type="EMBL" id="JAAXKZ010000023">
    <property type="protein sequence ID" value="NMH91742.1"/>
    <property type="molecule type" value="Genomic_DNA"/>
</dbReference>
<evidence type="ECO:0000256" key="7">
    <source>
        <dbReference type="RuleBase" id="RU003707"/>
    </source>
</evidence>
<protein>
    <recommendedName>
        <fullName evidence="2">enoyl-CoA hydratase</fullName>
        <ecNumber evidence="2">4.2.1.17</ecNumber>
    </recommendedName>
</protein>
<dbReference type="Gene3D" id="3.90.226.10">
    <property type="entry name" value="2-enoyl-CoA Hydratase, Chain A, domain 1"/>
    <property type="match status" value="1"/>
</dbReference>
<evidence type="ECO:0000256" key="1">
    <source>
        <dbReference type="ARBA" id="ARBA00005254"/>
    </source>
</evidence>
<dbReference type="InterPro" id="IPR014748">
    <property type="entry name" value="Enoyl-CoA_hydra_C"/>
</dbReference>
<accession>A0A848DGE7</accession>
<comment type="similarity">
    <text evidence="1 7">Belongs to the enoyl-CoA hydratase/isomerase family.</text>
</comment>
<dbReference type="CDD" id="cd06558">
    <property type="entry name" value="crotonase-like"/>
    <property type="match status" value="1"/>
</dbReference>
<dbReference type="Pfam" id="PF00378">
    <property type="entry name" value="ECH_1"/>
    <property type="match status" value="1"/>
</dbReference>
<name>A0A848DGE7_9PSEU</name>
<comment type="catalytic activity">
    <reaction evidence="6">
        <text>a 4-saturated-(3S)-3-hydroxyacyl-CoA = a (3E)-enoyl-CoA + H2O</text>
        <dbReference type="Rhea" id="RHEA:20724"/>
        <dbReference type="ChEBI" id="CHEBI:15377"/>
        <dbReference type="ChEBI" id="CHEBI:58521"/>
        <dbReference type="ChEBI" id="CHEBI:137480"/>
        <dbReference type="EC" id="4.2.1.17"/>
    </reaction>
</comment>
<dbReference type="GO" id="GO:0006635">
    <property type="term" value="P:fatty acid beta-oxidation"/>
    <property type="evidence" value="ECO:0007669"/>
    <property type="project" value="TreeGrafter"/>
</dbReference>
<dbReference type="InterPro" id="IPR029045">
    <property type="entry name" value="ClpP/crotonase-like_dom_sf"/>
</dbReference>
<evidence type="ECO:0000256" key="2">
    <source>
        <dbReference type="ARBA" id="ARBA00012076"/>
    </source>
</evidence>
<organism evidence="9 10">
    <name type="scientific">Pseudonocardia bannensis</name>
    <dbReference type="NCBI Taxonomy" id="630973"/>
    <lineage>
        <taxon>Bacteria</taxon>
        <taxon>Bacillati</taxon>
        <taxon>Actinomycetota</taxon>
        <taxon>Actinomycetes</taxon>
        <taxon>Pseudonocardiales</taxon>
        <taxon>Pseudonocardiaceae</taxon>
        <taxon>Pseudonocardia</taxon>
    </lineage>
</organism>
<dbReference type="PANTHER" id="PTHR11941:SF169">
    <property type="entry name" value="(7AS)-7A-METHYL-1,5-DIOXO-2,3,5,6,7,7A-HEXAHYDRO-1H-INDENE-CARBOXYL-COA HYDROLASE"/>
    <property type="match status" value="1"/>
</dbReference>
<evidence type="ECO:0000256" key="4">
    <source>
        <dbReference type="ARBA" id="ARBA00023239"/>
    </source>
</evidence>